<feature type="compositionally biased region" description="Polar residues" evidence="1">
    <location>
        <begin position="1"/>
        <end position="19"/>
    </location>
</feature>
<feature type="region of interest" description="Disordered" evidence="1">
    <location>
        <begin position="1"/>
        <end position="26"/>
    </location>
</feature>
<dbReference type="SUPFAM" id="SSF109640">
    <property type="entry name" value="KRAB domain (Kruppel-associated box)"/>
    <property type="match status" value="1"/>
</dbReference>
<sequence>MQINVPSRQRTTLPGSSRPQGGCRGQGGSLVMFANVIVSFSEDEWNDLEEWQKELYKDVSRENYQTLISLEKAWVVRESESKGPLMHFFDFDEAGERREGENFQLNLS</sequence>
<name>A0A8C4P8Q5_DRONO</name>
<organism evidence="3 4">
    <name type="scientific">Dromaius novaehollandiae</name>
    <name type="common">Emu</name>
    <dbReference type="NCBI Taxonomy" id="8790"/>
    <lineage>
        <taxon>Eukaryota</taxon>
        <taxon>Metazoa</taxon>
        <taxon>Chordata</taxon>
        <taxon>Craniata</taxon>
        <taxon>Vertebrata</taxon>
        <taxon>Euteleostomi</taxon>
        <taxon>Archelosauria</taxon>
        <taxon>Archosauria</taxon>
        <taxon>Dinosauria</taxon>
        <taxon>Saurischia</taxon>
        <taxon>Theropoda</taxon>
        <taxon>Coelurosauria</taxon>
        <taxon>Aves</taxon>
        <taxon>Palaeognathae</taxon>
        <taxon>Casuariiformes</taxon>
        <taxon>Dromaiidae</taxon>
        <taxon>Dromaius</taxon>
    </lineage>
</organism>
<keyword evidence="4" id="KW-1185">Reference proteome</keyword>
<dbReference type="PANTHER" id="PTHR23232:SF118">
    <property type="entry name" value="ZINC FINGER PROTEIN 746"/>
    <property type="match status" value="1"/>
</dbReference>
<dbReference type="AlphaFoldDB" id="A0A8C4P8Q5"/>
<dbReference type="PANTHER" id="PTHR23232">
    <property type="entry name" value="KRAB DOMAIN C2H2 ZINC FINGER"/>
    <property type="match status" value="1"/>
</dbReference>
<dbReference type="GO" id="GO:0006355">
    <property type="term" value="P:regulation of DNA-templated transcription"/>
    <property type="evidence" value="ECO:0007669"/>
    <property type="project" value="InterPro"/>
</dbReference>
<accession>A0A8C4P8Q5</accession>
<dbReference type="Proteomes" id="UP000694423">
    <property type="component" value="Unplaced"/>
</dbReference>
<evidence type="ECO:0000259" key="2">
    <source>
        <dbReference type="PROSITE" id="PS50805"/>
    </source>
</evidence>
<dbReference type="PROSITE" id="PS50805">
    <property type="entry name" value="KRAB"/>
    <property type="match status" value="1"/>
</dbReference>
<dbReference type="Ensembl" id="ENSDNVT00000017542.1">
    <property type="protein sequence ID" value="ENSDNVP00000014595.1"/>
    <property type="gene ID" value="ENSDNVG00000010282.1"/>
</dbReference>
<dbReference type="InterPro" id="IPR050169">
    <property type="entry name" value="Krueppel_C2H2_ZnF"/>
</dbReference>
<reference evidence="3" key="2">
    <citation type="submission" date="2025-09" db="UniProtKB">
        <authorList>
            <consortium name="Ensembl"/>
        </authorList>
    </citation>
    <scope>IDENTIFICATION</scope>
</reference>
<dbReference type="InterPro" id="IPR001909">
    <property type="entry name" value="KRAB"/>
</dbReference>
<dbReference type="SMART" id="SM00349">
    <property type="entry name" value="KRAB"/>
    <property type="match status" value="1"/>
</dbReference>
<dbReference type="Gene3D" id="6.10.140.140">
    <property type="match status" value="1"/>
</dbReference>
<evidence type="ECO:0000313" key="3">
    <source>
        <dbReference type="Ensembl" id="ENSDNVP00000014595.1"/>
    </source>
</evidence>
<evidence type="ECO:0000256" key="1">
    <source>
        <dbReference type="SAM" id="MobiDB-lite"/>
    </source>
</evidence>
<proteinExistence type="predicted"/>
<dbReference type="InterPro" id="IPR036051">
    <property type="entry name" value="KRAB_dom_sf"/>
</dbReference>
<feature type="domain" description="KRAB" evidence="2">
    <location>
        <begin position="31"/>
        <end position="108"/>
    </location>
</feature>
<evidence type="ECO:0000313" key="4">
    <source>
        <dbReference type="Proteomes" id="UP000694423"/>
    </source>
</evidence>
<reference evidence="3" key="1">
    <citation type="submission" date="2025-08" db="UniProtKB">
        <authorList>
            <consortium name="Ensembl"/>
        </authorList>
    </citation>
    <scope>IDENTIFICATION</scope>
</reference>
<dbReference type="Pfam" id="PF01352">
    <property type="entry name" value="KRAB"/>
    <property type="match status" value="1"/>
</dbReference>
<protein>
    <recommendedName>
        <fullName evidence="2">KRAB domain-containing protein</fullName>
    </recommendedName>
</protein>
<dbReference type="CDD" id="cd07765">
    <property type="entry name" value="KRAB_A-box"/>
    <property type="match status" value="1"/>
</dbReference>